<feature type="region of interest" description="Disordered" evidence="1">
    <location>
        <begin position="68"/>
        <end position="88"/>
    </location>
</feature>
<name>A0A212KIC8_9BACT</name>
<proteinExistence type="predicted"/>
<sequence>MPRCNPLPECVRFAAMREPLADRLLQIHMQEYTVTEGADLTCRQRQHERKSSADWGFAASPGNLFRISPGPLTGADGVKSAQRDLPSM</sequence>
<gene>
    <name evidence="2" type="ORF">KM92DES2_20075</name>
</gene>
<organism evidence="2">
    <name type="scientific">uncultured Desulfovibrio sp</name>
    <dbReference type="NCBI Taxonomy" id="167968"/>
    <lineage>
        <taxon>Bacteria</taxon>
        <taxon>Pseudomonadati</taxon>
        <taxon>Thermodesulfobacteriota</taxon>
        <taxon>Desulfovibrionia</taxon>
        <taxon>Desulfovibrionales</taxon>
        <taxon>Desulfovibrionaceae</taxon>
        <taxon>Desulfovibrio</taxon>
        <taxon>environmental samples</taxon>
    </lineage>
</organism>
<dbReference type="AlphaFoldDB" id="A0A212KIC8"/>
<accession>A0A212KIC8</accession>
<protein>
    <submittedName>
        <fullName evidence="2">Uncharacterized protein</fullName>
    </submittedName>
</protein>
<evidence type="ECO:0000256" key="1">
    <source>
        <dbReference type="SAM" id="MobiDB-lite"/>
    </source>
</evidence>
<reference evidence="2" key="1">
    <citation type="submission" date="2016-04" db="EMBL/GenBank/DDBJ databases">
        <authorList>
            <person name="Evans L.H."/>
            <person name="Alamgir A."/>
            <person name="Owens N."/>
            <person name="Weber N.D."/>
            <person name="Virtaneva K."/>
            <person name="Barbian K."/>
            <person name="Babar A."/>
            <person name="Rosenke K."/>
        </authorList>
    </citation>
    <scope>NUCLEOTIDE SEQUENCE</scope>
    <source>
        <strain evidence="2">92-2</strain>
    </source>
</reference>
<dbReference type="EMBL" id="FLUP01000002">
    <property type="protein sequence ID" value="SBW11450.1"/>
    <property type="molecule type" value="Genomic_DNA"/>
</dbReference>
<evidence type="ECO:0000313" key="2">
    <source>
        <dbReference type="EMBL" id="SBW11450.1"/>
    </source>
</evidence>